<sequence length="305" mass="34144">MGSSTEAVDAVTADVVRGFEFRGDDEVLSWWQIMRRAREEANGDIEDLVNRVRAAVLDASFDERMVDEFAVAVSSGGIDLVERIIALEQWMPDFYWTLRNPVEEAQGGEIAGEWEWVTAAQVALLHGYWGDQWPDQLAPWLDERWGTGWEQNPAEHRATWLDALVQELAAPEEAAEEAAAPPFAWVRPEQADAVTGIWGVDWHDPMRRHLDSRWGAGWDDNPDDHKVAWLNDLLTEWSAGASSGEQEPAAQPPTSELSYDQVMEQAFASALEKVPGAADLPDDEIARARATFAAEFERTHPRPVV</sequence>
<evidence type="ECO:0000313" key="1">
    <source>
        <dbReference type="EMBL" id="MBB4906103.1"/>
    </source>
</evidence>
<accession>A0A7W7VDE1</accession>
<keyword evidence="2" id="KW-1185">Reference proteome</keyword>
<dbReference type="RefSeq" id="WP_184810227.1">
    <property type="nucleotide sequence ID" value="NZ_JACHJQ010000002.1"/>
</dbReference>
<organism evidence="1 2">
    <name type="scientific">Actinophytocola algeriensis</name>
    <dbReference type="NCBI Taxonomy" id="1768010"/>
    <lineage>
        <taxon>Bacteria</taxon>
        <taxon>Bacillati</taxon>
        <taxon>Actinomycetota</taxon>
        <taxon>Actinomycetes</taxon>
        <taxon>Pseudonocardiales</taxon>
        <taxon>Pseudonocardiaceae</taxon>
    </lineage>
</organism>
<protein>
    <submittedName>
        <fullName evidence="1">Uncharacterized protein</fullName>
    </submittedName>
</protein>
<evidence type="ECO:0000313" key="2">
    <source>
        <dbReference type="Proteomes" id="UP000520767"/>
    </source>
</evidence>
<reference evidence="1 2" key="1">
    <citation type="submission" date="2020-08" db="EMBL/GenBank/DDBJ databases">
        <title>Genomic Encyclopedia of Type Strains, Phase III (KMG-III): the genomes of soil and plant-associated and newly described type strains.</title>
        <authorList>
            <person name="Whitman W."/>
        </authorList>
    </citation>
    <scope>NUCLEOTIDE SEQUENCE [LARGE SCALE GENOMIC DNA]</scope>
    <source>
        <strain evidence="1 2">CECT 8960</strain>
    </source>
</reference>
<comment type="caution">
    <text evidence="1">The sequence shown here is derived from an EMBL/GenBank/DDBJ whole genome shotgun (WGS) entry which is preliminary data.</text>
</comment>
<dbReference type="Proteomes" id="UP000520767">
    <property type="component" value="Unassembled WGS sequence"/>
</dbReference>
<name>A0A7W7VDE1_9PSEU</name>
<proteinExistence type="predicted"/>
<dbReference type="AlphaFoldDB" id="A0A7W7VDE1"/>
<dbReference type="EMBL" id="JACHJQ010000002">
    <property type="protein sequence ID" value="MBB4906103.1"/>
    <property type="molecule type" value="Genomic_DNA"/>
</dbReference>
<gene>
    <name evidence="1" type="ORF">FHR82_002320</name>
</gene>